<gene>
    <name evidence="1" type="ORF">BCF58_3264</name>
</gene>
<proteinExistence type="predicted"/>
<accession>A0A495SB97</accession>
<reference evidence="1 2" key="1">
    <citation type="submission" date="2018-10" db="EMBL/GenBank/DDBJ databases">
        <title>Genomic Encyclopedia of Archaeal and Bacterial Type Strains, Phase II (KMG-II): from individual species to whole genera.</title>
        <authorList>
            <person name="Goeker M."/>
        </authorList>
    </citation>
    <scope>NUCLEOTIDE SEQUENCE [LARGE SCALE GENOMIC DNA]</scope>
    <source>
        <strain evidence="1 2">DSM 14219</strain>
    </source>
</reference>
<evidence type="ECO:0000313" key="2">
    <source>
        <dbReference type="Proteomes" id="UP000272428"/>
    </source>
</evidence>
<protein>
    <submittedName>
        <fullName evidence="1">Uncharacterized protein</fullName>
    </submittedName>
</protein>
<dbReference type="EMBL" id="RBXB01000003">
    <property type="protein sequence ID" value="RKS96829.1"/>
    <property type="molecule type" value="Genomic_DNA"/>
</dbReference>
<evidence type="ECO:0000313" key="1">
    <source>
        <dbReference type="EMBL" id="RKS96829.1"/>
    </source>
</evidence>
<dbReference type="Proteomes" id="UP000272428">
    <property type="component" value="Unassembled WGS sequence"/>
</dbReference>
<dbReference type="AlphaFoldDB" id="A0A495SB97"/>
<sequence>MIQLMSDLYAIIYRLSSINYFTCVPKQHYPFRFIGYNLSLLQHPFISAAKLQKLFELSENEKI</sequence>
<organism evidence="1 2">
    <name type="scientific">Chryseobacterium defluvii</name>
    <dbReference type="NCBI Taxonomy" id="160396"/>
    <lineage>
        <taxon>Bacteria</taxon>
        <taxon>Pseudomonadati</taxon>
        <taxon>Bacteroidota</taxon>
        <taxon>Flavobacteriia</taxon>
        <taxon>Flavobacteriales</taxon>
        <taxon>Weeksellaceae</taxon>
        <taxon>Chryseobacterium group</taxon>
        <taxon>Chryseobacterium</taxon>
    </lineage>
</organism>
<keyword evidence="2" id="KW-1185">Reference proteome</keyword>
<comment type="caution">
    <text evidence="1">The sequence shown here is derived from an EMBL/GenBank/DDBJ whole genome shotgun (WGS) entry which is preliminary data.</text>
</comment>
<name>A0A495SB97_9FLAO</name>